<keyword evidence="7 13" id="KW-0479">Metal-binding</keyword>
<dbReference type="PANTHER" id="PTHR24305">
    <property type="entry name" value="CYTOCHROME P450"/>
    <property type="match status" value="1"/>
</dbReference>
<dbReference type="OrthoDB" id="1470350at2759"/>
<keyword evidence="15" id="KW-1185">Reference proteome</keyword>
<dbReference type="RefSeq" id="XP_041165668.1">
    <property type="nucleotide sequence ID" value="XM_041311377.1"/>
</dbReference>
<accession>A0A9P7DTR8</accession>
<evidence type="ECO:0000256" key="4">
    <source>
        <dbReference type="ARBA" id="ARBA00010617"/>
    </source>
</evidence>
<dbReference type="Pfam" id="PF00067">
    <property type="entry name" value="p450"/>
    <property type="match status" value="1"/>
</dbReference>
<dbReference type="PANTHER" id="PTHR24305:SF166">
    <property type="entry name" value="CYTOCHROME P450 12A4, MITOCHONDRIAL-RELATED"/>
    <property type="match status" value="1"/>
</dbReference>
<dbReference type="InterPro" id="IPR001128">
    <property type="entry name" value="Cyt_P450"/>
</dbReference>
<evidence type="ECO:0000256" key="5">
    <source>
        <dbReference type="ARBA" id="ARBA00022617"/>
    </source>
</evidence>
<evidence type="ECO:0000256" key="6">
    <source>
        <dbReference type="ARBA" id="ARBA00022692"/>
    </source>
</evidence>
<comment type="pathway">
    <text evidence="3">Secondary metabolite biosynthesis; terpenoid biosynthesis.</text>
</comment>
<keyword evidence="9" id="KW-0560">Oxidoreductase</keyword>
<comment type="similarity">
    <text evidence="4">Belongs to the cytochrome P450 family.</text>
</comment>
<evidence type="ECO:0000256" key="13">
    <source>
        <dbReference type="PIRSR" id="PIRSR602401-1"/>
    </source>
</evidence>
<keyword evidence="5 13" id="KW-0349">Heme</keyword>
<dbReference type="InterPro" id="IPR050121">
    <property type="entry name" value="Cytochrome_P450_monoxygenase"/>
</dbReference>
<evidence type="ECO:0000256" key="1">
    <source>
        <dbReference type="ARBA" id="ARBA00001971"/>
    </source>
</evidence>
<dbReference type="Proteomes" id="UP000719766">
    <property type="component" value="Unassembled WGS sequence"/>
</dbReference>
<dbReference type="InterPro" id="IPR036396">
    <property type="entry name" value="Cyt_P450_sf"/>
</dbReference>
<keyword evidence="10 13" id="KW-0408">Iron</keyword>
<dbReference type="GeneID" id="64605141"/>
<evidence type="ECO:0000256" key="12">
    <source>
        <dbReference type="ARBA" id="ARBA00023136"/>
    </source>
</evidence>
<evidence type="ECO:0000256" key="10">
    <source>
        <dbReference type="ARBA" id="ARBA00023004"/>
    </source>
</evidence>
<dbReference type="GO" id="GO:0020037">
    <property type="term" value="F:heme binding"/>
    <property type="evidence" value="ECO:0007669"/>
    <property type="project" value="InterPro"/>
</dbReference>
<protein>
    <submittedName>
        <fullName evidence="14">Cytochrome P450</fullName>
    </submittedName>
</protein>
<dbReference type="PRINTS" id="PR00385">
    <property type="entry name" value="P450"/>
</dbReference>
<dbReference type="SUPFAM" id="SSF48264">
    <property type="entry name" value="Cytochrome P450"/>
    <property type="match status" value="1"/>
</dbReference>
<dbReference type="AlphaFoldDB" id="A0A9P7DTR8"/>
<evidence type="ECO:0000256" key="7">
    <source>
        <dbReference type="ARBA" id="ARBA00022723"/>
    </source>
</evidence>
<dbReference type="GO" id="GO:0016705">
    <property type="term" value="F:oxidoreductase activity, acting on paired donors, with incorporation or reduction of molecular oxygen"/>
    <property type="evidence" value="ECO:0007669"/>
    <property type="project" value="InterPro"/>
</dbReference>
<evidence type="ECO:0000256" key="8">
    <source>
        <dbReference type="ARBA" id="ARBA00022989"/>
    </source>
</evidence>
<comment type="cofactor">
    <cofactor evidence="1 13">
        <name>heme</name>
        <dbReference type="ChEBI" id="CHEBI:30413"/>
    </cofactor>
</comment>
<proteinExistence type="inferred from homology"/>
<evidence type="ECO:0000256" key="9">
    <source>
        <dbReference type="ARBA" id="ARBA00023002"/>
    </source>
</evidence>
<dbReference type="GO" id="GO:0016020">
    <property type="term" value="C:membrane"/>
    <property type="evidence" value="ECO:0007669"/>
    <property type="project" value="UniProtKB-SubCell"/>
</dbReference>
<evidence type="ECO:0000256" key="2">
    <source>
        <dbReference type="ARBA" id="ARBA00004370"/>
    </source>
</evidence>
<dbReference type="GO" id="GO:0005506">
    <property type="term" value="F:iron ion binding"/>
    <property type="evidence" value="ECO:0007669"/>
    <property type="project" value="InterPro"/>
</dbReference>
<keyword evidence="6" id="KW-0812">Transmembrane</keyword>
<keyword evidence="12" id="KW-0472">Membrane</keyword>
<reference evidence="14" key="1">
    <citation type="journal article" date="2020" name="New Phytol.">
        <title>Comparative genomics reveals dynamic genome evolution in host specialist ectomycorrhizal fungi.</title>
        <authorList>
            <person name="Lofgren L.A."/>
            <person name="Nguyen N.H."/>
            <person name="Vilgalys R."/>
            <person name="Ruytinx J."/>
            <person name="Liao H.L."/>
            <person name="Branco S."/>
            <person name="Kuo A."/>
            <person name="LaButti K."/>
            <person name="Lipzen A."/>
            <person name="Andreopoulos W."/>
            <person name="Pangilinan J."/>
            <person name="Riley R."/>
            <person name="Hundley H."/>
            <person name="Na H."/>
            <person name="Barry K."/>
            <person name="Grigoriev I.V."/>
            <person name="Stajich J.E."/>
            <person name="Kennedy P.G."/>
        </authorList>
    </citation>
    <scope>NUCLEOTIDE SEQUENCE</scope>
    <source>
        <strain evidence="14">S12</strain>
    </source>
</reference>
<dbReference type="GO" id="GO:0004497">
    <property type="term" value="F:monooxygenase activity"/>
    <property type="evidence" value="ECO:0007669"/>
    <property type="project" value="UniProtKB-KW"/>
</dbReference>
<keyword evidence="8" id="KW-1133">Transmembrane helix</keyword>
<evidence type="ECO:0000313" key="14">
    <source>
        <dbReference type="EMBL" id="KAG1802771.1"/>
    </source>
</evidence>
<organism evidence="14 15">
    <name type="scientific">Suillus plorans</name>
    <dbReference type="NCBI Taxonomy" id="116603"/>
    <lineage>
        <taxon>Eukaryota</taxon>
        <taxon>Fungi</taxon>
        <taxon>Dikarya</taxon>
        <taxon>Basidiomycota</taxon>
        <taxon>Agaricomycotina</taxon>
        <taxon>Agaricomycetes</taxon>
        <taxon>Agaricomycetidae</taxon>
        <taxon>Boletales</taxon>
        <taxon>Suillineae</taxon>
        <taxon>Suillaceae</taxon>
        <taxon>Suillus</taxon>
    </lineage>
</organism>
<name>A0A9P7DTR8_9AGAM</name>
<comment type="subcellular location">
    <subcellularLocation>
        <location evidence="2">Membrane</location>
    </subcellularLocation>
</comment>
<evidence type="ECO:0000256" key="3">
    <source>
        <dbReference type="ARBA" id="ARBA00004721"/>
    </source>
</evidence>
<gene>
    <name evidence="14" type="ORF">HD556DRAFT_711848</name>
</gene>
<sequence>MSLSHWQVTVTCGGIGILSVLTLWKTFWGSSRKYNVDLDGPKEAHWLTGNVRKLFECGLDYSVKLAEQYGGALKLSSLYGEVVYLSDPLALYHVIIKDQHSFEEPDVFIMNNKAIFGDGLIATIGEQHRKQRKLLNPVFSTLNMRELLPTLQPIAHKLTSIVASKLPDDGSYKEIDVLPLLSRGALDGVCQAILGYPSNTLDTGNDEYTEALRKISPMITKLLYFRPIVPMVMRNLSSYWIGKLVNLVTAPWIPTDKMKDVREMRRIIELMDSGSKKAFAGKKAALEAALTLSPANVQPEVDDLKSGRRKDMMDIMLNANSVSSSSEQLTDAELLGQMNVMVFAGLDTTTSALSRCIYLLAKNPLAQARLRSEIRDAIKSASHAQEGSSFSEHDNPLLRLSYDALINLPFLDAVVRETLRLYPSLPHMGRKVVKATTLPLQFPVRSSSGAEISSIALHKNVFVIISILAANRNRTLWGDDANEWKPERWLSSPGRKDGLGTDIPSNSAGVPLSKLSAPILGVKDGIKYPGVYSNMMTFLGGSRSCIGFKFAEMEMKQIIAAVVLRLHFVLPTDPDANGHIKEIEWKLKAFHTSVVKPPAGDGVTPAVPLNFRLVQEEDFKW</sequence>
<feature type="binding site" description="axial binding residue" evidence="13">
    <location>
        <position position="545"/>
    </location>
    <ligand>
        <name>heme</name>
        <dbReference type="ChEBI" id="CHEBI:30413"/>
    </ligand>
    <ligandPart>
        <name>Fe</name>
        <dbReference type="ChEBI" id="CHEBI:18248"/>
    </ligandPart>
</feature>
<dbReference type="InterPro" id="IPR002401">
    <property type="entry name" value="Cyt_P450_E_grp-I"/>
</dbReference>
<keyword evidence="11" id="KW-0503">Monooxygenase</keyword>
<comment type="caution">
    <text evidence="14">The sequence shown here is derived from an EMBL/GenBank/DDBJ whole genome shotgun (WGS) entry which is preliminary data.</text>
</comment>
<dbReference type="PRINTS" id="PR00463">
    <property type="entry name" value="EP450I"/>
</dbReference>
<dbReference type="EMBL" id="JABBWE010000005">
    <property type="protein sequence ID" value="KAG1802771.1"/>
    <property type="molecule type" value="Genomic_DNA"/>
</dbReference>
<evidence type="ECO:0000256" key="11">
    <source>
        <dbReference type="ARBA" id="ARBA00023033"/>
    </source>
</evidence>
<dbReference type="Gene3D" id="1.10.630.10">
    <property type="entry name" value="Cytochrome P450"/>
    <property type="match status" value="1"/>
</dbReference>
<evidence type="ECO:0000313" key="15">
    <source>
        <dbReference type="Proteomes" id="UP000719766"/>
    </source>
</evidence>